<dbReference type="SUPFAM" id="SSF54695">
    <property type="entry name" value="POZ domain"/>
    <property type="match status" value="1"/>
</dbReference>
<sequence length="481" mass="53845">MSSSWNHLFGGMMSQVGFNPAGIACPPNAQIVSAHQNLEHQQQQQFLNDPTLVPAGDQQGCHRKNLKTRNGKPIQKPGIRQEAKHKCLNRGDMAKSDSLAVRMKRLQSTVNDADVHFLVGKGDEKEATKKYGVVDLIQACVNFPIEKLSDVFFTVDQARFLGEEDFARRCLDYIDANAETLILSKEFMQIDQKMLCEIVARDQLQISEEIAIWNALLSWASEQCSQNGKKCLAENAMFRFDAAYARASFGGLTEPVVVPDMEVGAFKAMLGFIYADDLSGLNGDNAIAVLTAAKKYGVVGLIQACVNFPIEKLSDVFFTVDQARFLGEEDFARRCLDYIDANAETLILSKEFMQIDQKLLCEIVVRDQLQISEEIAIWNALLSWASEQCSQNGKKCLAENVRAMLGPAFFAIRFPLIPVGAFSDNIVPTGVLTRDELISVYLYHSHVHRALPEQYPLQFPTRRRAKIEEARNMSEDVVYVN</sequence>
<dbReference type="AlphaFoldDB" id="A0A183BR05"/>
<evidence type="ECO:0000313" key="3">
    <source>
        <dbReference type="WBParaSite" id="GPLIN_000304100"/>
    </source>
</evidence>
<dbReference type="GO" id="GO:0005829">
    <property type="term" value="C:cytosol"/>
    <property type="evidence" value="ECO:0007669"/>
    <property type="project" value="TreeGrafter"/>
</dbReference>
<reference evidence="2" key="2">
    <citation type="submission" date="2014-05" db="EMBL/GenBank/DDBJ databases">
        <title>The genome and life-stage specific transcriptomes of Globodera pallida elucidate key aspects of plant parasitism by a cyst nematode.</title>
        <authorList>
            <person name="Cotton J.A."/>
            <person name="Lilley C.J."/>
            <person name="Jones L.M."/>
            <person name="Kikuchi T."/>
            <person name="Reid A.J."/>
            <person name="Thorpe P."/>
            <person name="Tsai I.J."/>
            <person name="Beasley H."/>
            <person name="Blok V."/>
            <person name="Cock P.J.A."/>
            <person name="Van den Akker S.E."/>
            <person name="Holroyd N."/>
            <person name="Hunt M."/>
            <person name="Mantelin S."/>
            <person name="Naghra H."/>
            <person name="Pain A."/>
            <person name="Palomares-Rius J.E."/>
            <person name="Zarowiecki M."/>
            <person name="Berriman M."/>
            <person name="Jones J.T."/>
            <person name="Urwin P.E."/>
        </authorList>
    </citation>
    <scope>NUCLEOTIDE SEQUENCE [LARGE SCALE GENOMIC DNA]</scope>
    <source>
        <strain evidence="2">Lindley</strain>
    </source>
</reference>
<dbReference type="InterPro" id="IPR011705">
    <property type="entry name" value="BACK"/>
</dbReference>
<dbReference type="Pfam" id="PF00651">
    <property type="entry name" value="BTB"/>
    <property type="match status" value="1"/>
</dbReference>
<dbReference type="InterPro" id="IPR011333">
    <property type="entry name" value="SKP1/BTB/POZ_sf"/>
</dbReference>
<dbReference type="Pfam" id="PF07707">
    <property type="entry name" value="BACK"/>
    <property type="match status" value="2"/>
</dbReference>
<proteinExistence type="predicted"/>
<evidence type="ECO:0000313" key="2">
    <source>
        <dbReference type="Proteomes" id="UP000050741"/>
    </source>
</evidence>
<feature type="domain" description="BACK" evidence="1">
    <location>
        <begin position="316"/>
        <end position="427"/>
    </location>
</feature>
<name>A0A183BR05_GLOPA</name>
<dbReference type="SMART" id="SM00875">
    <property type="entry name" value="BACK"/>
    <property type="match status" value="2"/>
</dbReference>
<dbReference type="InterPro" id="IPR000210">
    <property type="entry name" value="BTB/POZ_dom"/>
</dbReference>
<dbReference type="Proteomes" id="UP000050741">
    <property type="component" value="Unassembled WGS sequence"/>
</dbReference>
<protein>
    <submittedName>
        <fullName evidence="3">BTB domain-containing protein</fullName>
    </submittedName>
</protein>
<feature type="domain" description="BACK" evidence="1">
    <location>
        <begin position="151"/>
        <end position="243"/>
    </location>
</feature>
<dbReference type="GO" id="GO:0022008">
    <property type="term" value="P:neurogenesis"/>
    <property type="evidence" value="ECO:0007669"/>
    <property type="project" value="TreeGrafter"/>
</dbReference>
<dbReference type="PANTHER" id="PTHR45774">
    <property type="entry name" value="BTB/POZ DOMAIN-CONTAINING"/>
    <property type="match status" value="1"/>
</dbReference>
<reference evidence="3" key="3">
    <citation type="submission" date="2016-06" db="UniProtKB">
        <authorList>
            <consortium name="WormBaseParasite"/>
        </authorList>
    </citation>
    <scope>IDENTIFICATION</scope>
</reference>
<keyword evidence="2" id="KW-1185">Reference proteome</keyword>
<dbReference type="PANTHER" id="PTHR45774:SF4">
    <property type="entry name" value="AXUNDEAD, ISOFORM F"/>
    <property type="match status" value="1"/>
</dbReference>
<evidence type="ECO:0000259" key="1">
    <source>
        <dbReference type="SMART" id="SM00875"/>
    </source>
</evidence>
<reference evidence="2" key="1">
    <citation type="submission" date="2013-12" db="EMBL/GenBank/DDBJ databases">
        <authorList>
            <person name="Aslett M."/>
        </authorList>
    </citation>
    <scope>NUCLEOTIDE SEQUENCE [LARGE SCALE GENOMIC DNA]</scope>
    <source>
        <strain evidence="2">Lindley</strain>
    </source>
</reference>
<dbReference type="Gene3D" id="3.30.710.10">
    <property type="entry name" value="Potassium Channel Kv1.1, Chain A"/>
    <property type="match status" value="1"/>
</dbReference>
<organism evidence="2 3">
    <name type="scientific">Globodera pallida</name>
    <name type="common">Potato cyst nematode worm</name>
    <name type="synonym">Heterodera pallida</name>
    <dbReference type="NCBI Taxonomy" id="36090"/>
    <lineage>
        <taxon>Eukaryota</taxon>
        <taxon>Metazoa</taxon>
        <taxon>Ecdysozoa</taxon>
        <taxon>Nematoda</taxon>
        <taxon>Chromadorea</taxon>
        <taxon>Rhabditida</taxon>
        <taxon>Tylenchina</taxon>
        <taxon>Tylenchomorpha</taxon>
        <taxon>Tylenchoidea</taxon>
        <taxon>Heteroderidae</taxon>
        <taxon>Heteroderinae</taxon>
        <taxon>Globodera</taxon>
    </lineage>
</organism>
<dbReference type="Gene3D" id="1.25.40.420">
    <property type="match status" value="2"/>
</dbReference>
<dbReference type="WBParaSite" id="GPLIN_000304100">
    <property type="protein sequence ID" value="GPLIN_000304100"/>
    <property type="gene ID" value="GPLIN_000304100"/>
</dbReference>
<accession>A0A183BR05</accession>